<feature type="domain" description="ShKT" evidence="1">
    <location>
        <begin position="129"/>
        <end position="164"/>
    </location>
</feature>
<dbReference type="InterPro" id="IPR003582">
    <property type="entry name" value="ShKT_dom"/>
</dbReference>
<reference evidence="2" key="1">
    <citation type="submission" date="2012-09" db="EMBL/GenBank/DDBJ databases">
        <authorList>
            <person name="Martin A.A."/>
        </authorList>
    </citation>
    <scope>NUCLEOTIDE SEQUENCE</scope>
</reference>
<sequence>HPRYSVGVACCSCPREASQFSCQALFNRFRENNQRRSTGSCRRSLWIEILNISLSIEIIEDIMCSKVTPTMCAAPGWKPVLAENCPKTCGLCMGGAVKYCNRDPAICGQVSLQAFVKVCDEIQAPVRNACIFSCVNWVRNGFCTNNFYSLEQKRQYCGRQCGLC</sequence>
<reference evidence="3" key="2">
    <citation type="submission" date="2017-02" db="UniProtKB">
        <authorList>
            <consortium name="WormBaseParasite"/>
        </authorList>
    </citation>
    <scope>IDENTIFICATION</scope>
</reference>
<dbReference type="SMART" id="SM00254">
    <property type="entry name" value="ShKT"/>
    <property type="match status" value="2"/>
</dbReference>
<evidence type="ECO:0000313" key="2">
    <source>
        <dbReference type="Proteomes" id="UP000035642"/>
    </source>
</evidence>
<evidence type="ECO:0000313" key="3">
    <source>
        <dbReference type="WBParaSite" id="ACAC_0001266801-mRNA-1"/>
    </source>
</evidence>
<protein>
    <submittedName>
        <fullName evidence="3">ShKT domain-containing protein</fullName>
    </submittedName>
</protein>
<dbReference type="PANTHER" id="PTHR21724:SF0">
    <property type="entry name" value="SHKT DOMAIN-CONTAINING PROTEIN"/>
    <property type="match status" value="1"/>
</dbReference>
<dbReference type="WBParaSite" id="ACAC_0001266801-mRNA-1">
    <property type="protein sequence ID" value="ACAC_0001266801-mRNA-1"/>
    <property type="gene ID" value="ACAC_0001266801"/>
</dbReference>
<dbReference type="AlphaFoldDB" id="A0A0K0DLZ7"/>
<organism evidence="2 3">
    <name type="scientific">Angiostrongylus cantonensis</name>
    <name type="common">Rat lungworm</name>
    <dbReference type="NCBI Taxonomy" id="6313"/>
    <lineage>
        <taxon>Eukaryota</taxon>
        <taxon>Metazoa</taxon>
        <taxon>Ecdysozoa</taxon>
        <taxon>Nematoda</taxon>
        <taxon>Chromadorea</taxon>
        <taxon>Rhabditida</taxon>
        <taxon>Rhabditina</taxon>
        <taxon>Rhabditomorpha</taxon>
        <taxon>Strongyloidea</taxon>
        <taxon>Metastrongylidae</taxon>
        <taxon>Angiostrongylus</taxon>
    </lineage>
</organism>
<dbReference type="Gene3D" id="1.10.10.1940">
    <property type="match status" value="2"/>
</dbReference>
<dbReference type="Pfam" id="PF01549">
    <property type="entry name" value="ShK"/>
    <property type="match status" value="2"/>
</dbReference>
<name>A0A0K0DLZ7_ANGCA</name>
<feature type="domain" description="ShKT" evidence="1">
    <location>
        <begin position="60"/>
        <end position="93"/>
    </location>
</feature>
<evidence type="ECO:0000259" key="1">
    <source>
        <dbReference type="SMART" id="SM00254"/>
    </source>
</evidence>
<dbReference type="Proteomes" id="UP000035642">
    <property type="component" value="Unassembled WGS sequence"/>
</dbReference>
<accession>A0A0K0DLZ7</accession>
<dbReference type="PANTHER" id="PTHR21724">
    <property type="entry name" value="SHKT DOMAIN-CONTAINING PROTEIN"/>
    <property type="match status" value="1"/>
</dbReference>
<keyword evidence="2" id="KW-1185">Reference proteome</keyword>
<proteinExistence type="predicted"/>